<dbReference type="PANTHER" id="PTHR37308:SF1">
    <property type="entry name" value="POLYPRENYL-PHOSPHATE TRANSPORTER"/>
    <property type="match status" value="1"/>
</dbReference>
<feature type="transmembrane region" description="Helical" evidence="1">
    <location>
        <begin position="6"/>
        <end position="29"/>
    </location>
</feature>
<dbReference type="EMBL" id="PDOD01000001">
    <property type="protein sequence ID" value="PYZ94906.1"/>
    <property type="molecule type" value="Genomic_DNA"/>
</dbReference>
<sequence>MLGILFRGMAVGITETVPGISGSTVAMILGIYKRLIYSLSILTTKHRKEALPFLCTFGTGMVIGFVVSIYIIDYLLSNYRTPTLTFFIGIIVGFLPYLWQETLNHSRNKLKLKHYIIMFLFLSLVVFGQLLSGTNQMDVNHLSIADYIFFAVAGFIASTALVLPGISGALILIILGIYDIATASLMSFDLPIILAISSGIVLGVLLTSKLIRYLITNYTVETYAAMVGLVSGSIYAILENLDSGFGTSTIVVSLITFFTGIIFIITLKRTQNNRFE</sequence>
<reference evidence="2 3" key="1">
    <citation type="submission" date="2017-10" db="EMBL/GenBank/DDBJ databases">
        <title>Bacillus sp. nov., a halophilic bacterium isolated from a Keqin Lake.</title>
        <authorList>
            <person name="Wang H."/>
        </authorList>
    </citation>
    <scope>NUCLEOTIDE SEQUENCE [LARGE SCALE GENOMIC DNA]</scope>
    <source>
        <strain evidence="2 3">KQ-12</strain>
    </source>
</reference>
<dbReference type="AlphaFoldDB" id="A0A323TLF0"/>
<comment type="caution">
    <text evidence="2">The sequence shown here is derived from an EMBL/GenBank/DDBJ whole genome shotgun (WGS) entry which is preliminary data.</text>
</comment>
<feature type="transmembrane region" description="Helical" evidence="1">
    <location>
        <begin position="50"/>
        <end position="72"/>
    </location>
</feature>
<evidence type="ECO:0000313" key="2">
    <source>
        <dbReference type="EMBL" id="PYZ94906.1"/>
    </source>
</evidence>
<keyword evidence="3" id="KW-1185">Reference proteome</keyword>
<keyword evidence="1" id="KW-1133">Transmembrane helix</keyword>
<dbReference type="Proteomes" id="UP000248214">
    <property type="component" value="Unassembled WGS sequence"/>
</dbReference>
<protein>
    <submittedName>
        <fullName evidence="2">DUF368 domain-containing protein</fullName>
    </submittedName>
</protein>
<proteinExistence type="predicted"/>
<dbReference type="Pfam" id="PF04018">
    <property type="entry name" value="VCA0040-like"/>
    <property type="match status" value="1"/>
</dbReference>
<feature type="transmembrane region" description="Helical" evidence="1">
    <location>
        <begin position="84"/>
        <end position="100"/>
    </location>
</feature>
<feature type="transmembrane region" description="Helical" evidence="1">
    <location>
        <begin position="192"/>
        <end position="211"/>
    </location>
</feature>
<gene>
    <name evidence="2" type="ORF">CR194_05125</name>
</gene>
<organism evidence="2 3">
    <name type="scientific">Salipaludibacillus keqinensis</name>
    <dbReference type="NCBI Taxonomy" id="2045207"/>
    <lineage>
        <taxon>Bacteria</taxon>
        <taxon>Bacillati</taxon>
        <taxon>Bacillota</taxon>
        <taxon>Bacilli</taxon>
        <taxon>Bacillales</taxon>
        <taxon>Bacillaceae</taxon>
    </lineage>
</organism>
<feature type="transmembrane region" description="Helical" evidence="1">
    <location>
        <begin position="144"/>
        <end position="163"/>
    </location>
</feature>
<dbReference type="RefSeq" id="WP_110608539.1">
    <property type="nucleotide sequence ID" value="NZ_PDOD01000001.1"/>
</dbReference>
<name>A0A323TLF0_9BACI</name>
<dbReference type="InterPro" id="IPR007163">
    <property type="entry name" value="VCA0040-like"/>
</dbReference>
<evidence type="ECO:0000256" key="1">
    <source>
        <dbReference type="SAM" id="Phobius"/>
    </source>
</evidence>
<keyword evidence="1" id="KW-0812">Transmembrane</keyword>
<dbReference type="PANTHER" id="PTHR37308">
    <property type="entry name" value="INTEGRAL MEMBRANE PROTEIN"/>
    <property type="match status" value="1"/>
</dbReference>
<feature type="transmembrane region" description="Helical" evidence="1">
    <location>
        <begin position="244"/>
        <end position="267"/>
    </location>
</feature>
<accession>A0A323TLF0</accession>
<feature type="transmembrane region" description="Helical" evidence="1">
    <location>
        <begin position="112"/>
        <end position="132"/>
    </location>
</feature>
<evidence type="ECO:0000313" key="3">
    <source>
        <dbReference type="Proteomes" id="UP000248214"/>
    </source>
</evidence>
<keyword evidence="1" id="KW-0472">Membrane</keyword>